<dbReference type="STRING" id="1461693.ATO10_08598"/>
<dbReference type="GO" id="GO:0016874">
    <property type="term" value="F:ligase activity"/>
    <property type="evidence" value="ECO:0007669"/>
    <property type="project" value="UniProtKB-KW"/>
</dbReference>
<dbReference type="InterPro" id="IPR000873">
    <property type="entry name" value="AMP-dep_synth/lig_dom"/>
</dbReference>
<organism evidence="7 8">
    <name type="scientific">Actibacterium atlanticum</name>
    <dbReference type="NCBI Taxonomy" id="1461693"/>
    <lineage>
        <taxon>Bacteria</taxon>
        <taxon>Pseudomonadati</taxon>
        <taxon>Pseudomonadota</taxon>
        <taxon>Alphaproteobacteria</taxon>
        <taxon>Rhodobacterales</taxon>
        <taxon>Roseobacteraceae</taxon>
        <taxon>Actibacterium</taxon>
    </lineage>
</organism>
<feature type="domain" description="AMP-dependent synthetase/ligase" evidence="5">
    <location>
        <begin position="28"/>
        <end position="405"/>
    </location>
</feature>
<dbReference type="InterPro" id="IPR042099">
    <property type="entry name" value="ANL_N_sf"/>
</dbReference>
<comment type="similarity">
    <text evidence="1">Belongs to the ATP-dependent AMP-binding enzyme family.</text>
</comment>
<proteinExistence type="inferred from homology"/>
<dbReference type="PANTHER" id="PTHR43859">
    <property type="entry name" value="ACYL-ACTIVATING ENZYME"/>
    <property type="match status" value="1"/>
</dbReference>
<dbReference type="InterPro" id="IPR045851">
    <property type="entry name" value="AMP-bd_C_sf"/>
</dbReference>
<evidence type="ECO:0000256" key="3">
    <source>
        <dbReference type="ARBA" id="ARBA00022832"/>
    </source>
</evidence>
<dbReference type="OrthoDB" id="9803968at2"/>
<dbReference type="eggNOG" id="COG0318">
    <property type="taxonomic scope" value="Bacteria"/>
</dbReference>
<accession>A0A058ZM49</accession>
<dbReference type="PANTHER" id="PTHR43859:SF4">
    <property type="entry name" value="BUTANOATE--COA LIGASE AAE1-RELATED"/>
    <property type="match status" value="1"/>
</dbReference>
<dbReference type="Pfam" id="PF13193">
    <property type="entry name" value="AMP-binding_C"/>
    <property type="match status" value="1"/>
</dbReference>
<comment type="caution">
    <text evidence="7">The sequence shown here is derived from an EMBL/GenBank/DDBJ whole genome shotgun (WGS) entry which is preliminary data.</text>
</comment>
<evidence type="ECO:0000256" key="2">
    <source>
        <dbReference type="ARBA" id="ARBA00022598"/>
    </source>
</evidence>
<dbReference type="PROSITE" id="PS00455">
    <property type="entry name" value="AMP_BINDING"/>
    <property type="match status" value="1"/>
</dbReference>
<dbReference type="GO" id="GO:0006631">
    <property type="term" value="P:fatty acid metabolic process"/>
    <property type="evidence" value="ECO:0007669"/>
    <property type="project" value="UniProtKB-KW"/>
</dbReference>
<dbReference type="NCBIfam" id="NF006020">
    <property type="entry name" value="PRK08162.1"/>
    <property type="match status" value="1"/>
</dbReference>
<evidence type="ECO:0000259" key="5">
    <source>
        <dbReference type="Pfam" id="PF00501"/>
    </source>
</evidence>
<dbReference type="InterPro" id="IPR025110">
    <property type="entry name" value="AMP-bd_C"/>
</dbReference>
<keyword evidence="4" id="KW-0443">Lipid metabolism</keyword>
<keyword evidence="8" id="KW-1185">Reference proteome</keyword>
<evidence type="ECO:0000256" key="4">
    <source>
        <dbReference type="ARBA" id="ARBA00023098"/>
    </source>
</evidence>
<evidence type="ECO:0000259" key="6">
    <source>
        <dbReference type="Pfam" id="PF13193"/>
    </source>
</evidence>
<gene>
    <name evidence="7" type="ORF">ATO10_08598</name>
</gene>
<reference evidence="7 8" key="1">
    <citation type="submission" date="2013-04" db="EMBL/GenBank/DDBJ databases">
        <title>Shimia sp. 22II-S11-Z10 Genome Sequencing.</title>
        <authorList>
            <person name="Lai Q."/>
            <person name="Li G."/>
            <person name="Shao Z."/>
        </authorList>
    </citation>
    <scope>NUCLEOTIDE SEQUENCE [LARGE SCALE GENOMIC DNA]</scope>
    <source>
        <strain evidence="8">22II-S11-Z10</strain>
    </source>
</reference>
<evidence type="ECO:0000313" key="8">
    <source>
        <dbReference type="Proteomes" id="UP000024836"/>
    </source>
</evidence>
<dbReference type="EMBL" id="AQQY01000005">
    <property type="protein sequence ID" value="KCV81891.1"/>
    <property type="molecule type" value="Genomic_DNA"/>
</dbReference>
<keyword evidence="3" id="KW-0276">Fatty acid metabolism</keyword>
<dbReference type="Pfam" id="PF00501">
    <property type="entry name" value="AMP-binding"/>
    <property type="match status" value="1"/>
</dbReference>
<name>A0A058ZM49_9RHOB</name>
<dbReference type="RefSeq" id="WP_035250510.1">
    <property type="nucleotide sequence ID" value="NZ_AQQY01000005.1"/>
</dbReference>
<sequence length="542" mass="59374">MTDPKDRVELPSSGVANFAALTPIAFLTRAAQVFPDAPAVIYNDLQRNWRETEARATALARGLTALGVQPGDVVSVVAPNIPELYECHFGVPMCGAVLNTINNTLDPETMAYILDHSQTRALIVDPQFTPVVQQALALCPREIALVVDIEDPYYEAASPMGSMTYDDVLSAGEGGIQPEYIGDELTPISINYTSGTTGNPKGCVYSHRGAYLNAMAHLVDWQMPRHSVYLWTLPMFHCNGWCFPWTIAANFGVNICLRQNDEQTICEALQAKGVTHFCGSPALLVALLNCAHRPTRLEEPVHAMVAGAPPPAEIIRQVEQLNISVTHVYGLTEVYGPAMINLWHTDWDRLPKNERAGLKARQGVGNIATRRVGIVKTDGVTPTPSDGRSIGQVMLQGNNVMLGYLNNEAANRASFQNGWFATGDLGVRHPDGYVEIKDRETDVISVKGQYLSSIEIEGVLYRHPDVLEAAVVSCPDPEWGEIPCGFVTLKPGSRTPAKSIEGFYKEQRSEVEIPIRVVFGDIPKTATGKVLKYRLRARAKKL</sequence>
<dbReference type="Gene3D" id="3.40.50.12780">
    <property type="entry name" value="N-terminal domain of ligase-like"/>
    <property type="match status" value="1"/>
</dbReference>
<dbReference type="SUPFAM" id="SSF56801">
    <property type="entry name" value="Acetyl-CoA synthetase-like"/>
    <property type="match status" value="1"/>
</dbReference>
<protein>
    <submittedName>
        <fullName evidence="7">Acyl-CoA synthetase</fullName>
    </submittedName>
</protein>
<keyword evidence="2" id="KW-0436">Ligase</keyword>
<dbReference type="Gene3D" id="3.30.300.30">
    <property type="match status" value="1"/>
</dbReference>
<dbReference type="InterPro" id="IPR020845">
    <property type="entry name" value="AMP-binding_CS"/>
</dbReference>
<dbReference type="Proteomes" id="UP000024836">
    <property type="component" value="Unassembled WGS sequence"/>
</dbReference>
<evidence type="ECO:0000313" key="7">
    <source>
        <dbReference type="EMBL" id="KCV81891.1"/>
    </source>
</evidence>
<dbReference type="PATRIC" id="fig|1461693.3.peg.1745"/>
<evidence type="ECO:0000256" key="1">
    <source>
        <dbReference type="ARBA" id="ARBA00006432"/>
    </source>
</evidence>
<dbReference type="AlphaFoldDB" id="A0A058ZM49"/>
<feature type="domain" description="AMP-binding enzyme C-terminal" evidence="6">
    <location>
        <begin position="455"/>
        <end position="529"/>
    </location>
</feature>